<keyword evidence="1" id="KW-0732">Signal</keyword>
<name>A0A505DK72_9ACTN</name>
<dbReference type="InterPro" id="IPR013517">
    <property type="entry name" value="FG-GAP"/>
</dbReference>
<comment type="caution">
    <text evidence="3">The sequence shown here is derived from an EMBL/GenBank/DDBJ whole genome shotgun (WGS) entry which is preliminary data.</text>
</comment>
<feature type="compositionally biased region" description="Low complexity" evidence="2">
    <location>
        <begin position="50"/>
        <end position="66"/>
    </location>
</feature>
<sequence>MSVSGTVRAAREKARQTARGAVRNAVAAACCLVLGAVAGCGPDGGGGDGTPDQQPSTAPVTAAPVPRGDGGRIPDDVNGDGYPDLAYVTSYGKPAQFDFYNDQRSIVIVYGSAKGLDPATRTVLKPGNPALPDPLTTIEPYPVSADLDADGYADLKFGRHVVWGGPTGPDPDTPSTDLPELTGTPGDFDGDGRFDLPDVEDTQDNPTFRVLYGPFDRDGTPSRRGDSRPDPVNHPDSYNAYSLRAVDADGDRTADLVAAKSADGEQREVFLLNAGDGPGGFAAQARRLRVGSAIASGDFDGDGKGDVVVGDNGSRNNEPGYETEAPEVDGTLTVYFGDGGTPQSLDLDIRSDYLAGDTDGDGRDELLVGQTVPGSARPEITVIPGSPQGLDEEKLRTLRRTGPARVPGATRDLAAGKRYAHLAAVRDFDQDGRCEVVLRWTLPTQGPSYVWVLEGDKDVVTFQDGHLTGAQ</sequence>
<accession>A0A505DK72</accession>
<dbReference type="PANTHER" id="PTHR46580">
    <property type="entry name" value="SENSOR KINASE-RELATED"/>
    <property type="match status" value="1"/>
</dbReference>
<feature type="compositionally biased region" description="Basic and acidic residues" evidence="2">
    <location>
        <begin position="215"/>
        <end position="233"/>
    </location>
</feature>
<feature type="region of interest" description="Disordered" evidence="2">
    <location>
        <begin position="45"/>
        <end position="77"/>
    </location>
</feature>
<dbReference type="EMBL" id="VCHX02000111">
    <property type="protein sequence ID" value="TPQ21728.1"/>
    <property type="molecule type" value="Genomic_DNA"/>
</dbReference>
<proteinExistence type="predicted"/>
<protein>
    <recommendedName>
        <fullName evidence="5">VCBS repeat-containing protein</fullName>
    </recommendedName>
</protein>
<dbReference type="Gene3D" id="2.130.10.130">
    <property type="entry name" value="Integrin alpha, N-terminal"/>
    <property type="match status" value="2"/>
</dbReference>
<gene>
    <name evidence="3" type="ORF">FGD71_013490</name>
</gene>
<dbReference type="InterPro" id="IPR028994">
    <property type="entry name" value="Integrin_alpha_N"/>
</dbReference>
<evidence type="ECO:0000256" key="1">
    <source>
        <dbReference type="ARBA" id="ARBA00022729"/>
    </source>
</evidence>
<dbReference type="Proteomes" id="UP000317378">
    <property type="component" value="Unassembled WGS sequence"/>
</dbReference>
<organism evidence="3 4">
    <name type="scientific">Streptomyces sporangiiformans</name>
    <dbReference type="NCBI Taxonomy" id="2315329"/>
    <lineage>
        <taxon>Bacteria</taxon>
        <taxon>Bacillati</taxon>
        <taxon>Actinomycetota</taxon>
        <taxon>Actinomycetes</taxon>
        <taxon>Kitasatosporales</taxon>
        <taxon>Streptomycetaceae</taxon>
        <taxon>Streptomyces</taxon>
    </lineage>
</organism>
<evidence type="ECO:0000256" key="2">
    <source>
        <dbReference type="SAM" id="MobiDB-lite"/>
    </source>
</evidence>
<dbReference type="Pfam" id="PF01839">
    <property type="entry name" value="FG-GAP"/>
    <property type="match status" value="1"/>
</dbReference>
<feature type="region of interest" description="Disordered" evidence="2">
    <location>
        <begin position="164"/>
        <end position="238"/>
    </location>
</feature>
<evidence type="ECO:0008006" key="5">
    <source>
        <dbReference type="Google" id="ProtNLM"/>
    </source>
</evidence>
<dbReference type="AlphaFoldDB" id="A0A505DK72"/>
<keyword evidence="4" id="KW-1185">Reference proteome</keyword>
<dbReference type="PANTHER" id="PTHR46580:SF2">
    <property type="entry name" value="MAM DOMAIN-CONTAINING PROTEIN"/>
    <property type="match status" value="1"/>
</dbReference>
<evidence type="ECO:0000313" key="4">
    <source>
        <dbReference type="Proteomes" id="UP000317378"/>
    </source>
</evidence>
<dbReference type="SUPFAM" id="SSF69318">
    <property type="entry name" value="Integrin alpha N-terminal domain"/>
    <property type="match status" value="1"/>
</dbReference>
<reference evidence="3 4" key="1">
    <citation type="submission" date="2019-06" db="EMBL/GenBank/DDBJ databases">
        <title>Streptomyces sporangiiformans sp. nov., a novel actinomycete isolated from soil in Mount Song.</title>
        <authorList>
            <person name="Han L."/>
        </authorList>
    </citation>
    <scope>NUCLEOTIDE SEQUENCE [LARGE SCALE GENOMIC DNA]</scope>
    <source>
        <strain evidence="3 4">NEAU-SSA 1</strain>
    </source>
</reference>
<evidence type="ECO:0000313" key="3">
    <source>
        <dbReference type="EMBL" id="TPQ21728.1"/>
    </source>
</evidence>
<dbReference type="RefSeq" id="WP_140935885.1">
    <property type="nucleotide sequence ID" value="NZ_QXMJ01000111.1"/>
</dbReference>